<name>A0A816G0A2_9BILA</name>
<evidence type="ECO:0000313" key="3">
    <source>
        <dbReference type="Proteomes" id="UP000663870"/>
    </source>
</evidence>
<dbReference type="Proteomes" id="UP000663854">
    <property type="component" value="Unassembled WGS sequence"/>
</dbReference>
<dbReference type="EMBL" id="CAJNOH010012531">
    <property type="protein sequence ID" value="CAF1536436.1"/>
    <property type="molecule type" value="Genomic_DNA"/>
</dbReference>
<reference evidence="2" key="1">
    <citation type="submission" date="2021-02" db="EMBL/GenBank/DDBJ databases">
        <authorList>
            <person name="Nowell W R."/>
        </authorList>
    </citation>
    <scope>NUCLEOTIDE SEQUENCE</scope>
</reference>
<accession>A0A816G0A2</accession>
<keyword evidence="3" id="KW-1185">Reference proteome</keyword>
<dbReference type="AlphaFoldDB" id="A0A816G0A2"/>
<organism evidence="2 3">
    <name type="scientific">Rotaria sordida</name>
    <dbReference type="NCBI Taxonomy" id="392033"/>
    <lineage>
        <taxon>Eukaryota</taxon>
        <taxon>Metazoa</taxon>
        <taxon>Spiralia</taxon>
        <taxon>Gnathifera</taxon>
        <taxon>Rotifera</taxon>
        <taxon>Eurotatoria</taxon>
        <taxon>Bdelloidea</taxon>
        <taxon>Philodinida</taxon>
        <taxon>Philodinidae</taxon>
        <taxon>Rotaria</taxon>
    </lineage>
</organism>
<sequence>KQQHEAKYKEFNQITDKVTQKKIIYN</sequence>
<protein>
    <submittedName>
        <fullName evidence="2">Uncharacterized protein</fullName>
    </submittedName>
</protein>
<dbReference type="EMBL" id="CAJNOL010014408">
    <property type="protein sequence ID" value="CAF1667663.1"/>
    <property type="molecule type" value="Genomic_DNA"/>
</dbReference>
<evidence type="ECO:0000313" key="2">
    <source>
        <dbReference type="EMBL" id="CAF1667663.1"/>
    </source>
</evidence>
<comment type="caution">
    <text evidence="2">The sequence shown here is derived from an EMBL/GenBank/DDBJ whole genome shotgun (WGS) entry which is preliminary data.</text>
</comment>
<gene>
    <name evidence="2" type="ORF">JXQ802_LOCUS57076</name>
    <name evidence="1" type="ORF">PYM288_LOCUS40488</name>
</gene>
<evidence type="ECO:0000313" key="1">
    <source>
        <dbReference type="EMBL" id="CAF1536436.1"/>
    </source>
</evidence>
<proteinExistence type="predicted"/>
<dbReference type="Proteomes" id="UP000663870">
    <property type="component" value="Unassembled WGS sequence"/>
</dbReference>
<feature type="non-terminal residue" evidence="2">
    <location>
        <position position="1"/>
    </location>
</feature>